<protein>
    <recommendedName>
        <fullName evidence="4">2-amino-4-hydroxy-6-hydroxymethyldihydropteridine pyrophosphokinase</fullName>
        <ecNumber evidence="3">2.7.6.3</ecNumber>
    </recommendedName>
    <alternativeName>
        <fullName evidence="11">6-hydroxymethyl-7,8-dihydropterin pyrophosphokinase</fullName>
    </alternativeName>
    <alternativeName>
        <fullName evidence="12">7,8-dihydro-6-hydroxymethylpterin-pyrophosphokinase</fullName>
    </alternativeName>
</protein>
<dbReference type="OrthoDB" id="9808041at2"/>
<comment type="similarity">
    <text evidence="2">Belongs to the HPPK family.</text>
</comment>
<sequence>MIRVVLGLGSNAPYGALEPVELLSGACRELKKILAAPVFSSLYETKAMYYENQQNFYNMAVTGFVDDSASPFELLDEIHRIEEQFGRNRSKEIRFGPRSLDIDIEEFGSLVLNVPDLILPHPRMNERAFVLIPVLEILKKSADCNKKEAIFSSLKKLPEQGVVQCSKTVQEKFLSLTC</sequence>
<evidence type="ECO:0000256" key="8">
    <source>
        <dbReference type="ARBA" id="ARBA00022840"/>
    </source>
</evidence>
<evidence type="ECO:0000256" key="4">
    <source>
        <dbReference type="ARBA" id="ARBA00016218"/>
    </source>
</evidence>
<accession>A0A1T4KD48</accession>
<keyword evidence="7 14" id="KW-0418">Kinase</keyword>
<evidence type="ECO:0000256" key="1">
    <source>
        <dbReference type="ARBA" id="ARBA00005051"/>
    </source>
</evidence>
<evidence type="ECO:0000259" key="13">
    <source>
        <dbReference type="Pfam" id="PF01288"/>
    </source>
</evidence>
<keyword evidence="9" id="KW-0289">Folate biosynthesis</keyword>
<evidence type="ECO:0000256" key="9">
    <source>
        <dbReference type="ARBA" id="ARBA00022909"/>
    </source>
</evidence>
<dbReference type="GO" id="GO:0005524">
    <property type="term" value="F:ATP binding"/>
    <property type="evidence" value="ECO:0007669"/>
    <property type="project" value="UniProtKB-KW"/>
</dbReference>
<dbReference type="InterPro" id="IPR035907">
    <property type="entry name" value="Hppk_sf"/>
</dbReference>
<dbReference type="GO" id="GO:0003848">
    <property type="term" value="F:2-amino-4-hydroxy-6-hydroxymethyldihydropteridine diphosphokinase activity"/>
    <property type="evidence" value="ECO:0007669"/>
    <property type="project" value="UniProtKB-EC"/>
</dbReference>
<dbReference type="PANTHER" id="PTHR43071:SF1">
    <property type="entry name" value="2-AMINO-4-HYDROXY-6-HYDROXYMETHYLDIHYDROPTERIDINE PYROPHOSPHOKINASE"/>
    <property type="match status" value="1"/>
</dbReference>
<evidence type="ECO:0000256" key="2">
    <source>
        <dbReference type="ARBA" id="ARBA00005810"/>
    </source>
</evidence>
<dbReference type="UniPathway" id="UPA00077">
    <property type="reaction ID" value="UER00155"/>
</dbReference>
<comment type="pathway">
    <text evidence="1">Cofactor biosynthesis; tetrahydrofolate biosynthesis; 2-amino-4-hydroxy-6-hydroxymethyl-7,8-dihydropteridine diphosphate from 7,8-dihydroneopterin triphosphate: step 4/4.</text>
</comment>
<evidence type="ECO:0000313" key="15">
    <source>
        <dbReference type="Proteomes" id="UP000190423"/>
    </source>
</evidence>
<dbReference type="SUPFAM" id="SSF55083">
    <property type="entry name" value="6-hydroxymethyl-7,8-dihydropterin pyrophosphokinase, HPPK"/>
    <property type="match status" value="1"/>
</dbReference>
<evidence type="ECO:0000313" key="14">
    <source>
        <dbReference type="EMBL" id="SJZ40364.1"/>
    </source>
</evidence>
<name>A0A1T4KD48_TREPO</name>
<dbReference type="Proteomes" id="UP000190423">
    <property type="component" value="Unassembled WGS sequence"/>
</dbReference>
<dbReference type="NCBIfam" id="TIGR01498">
    <property type="entry name" value="folK"/>
    <property type="match status" value="1"/>
</dbReference>
<dbReference type="GO" id="GO:0046656">
    <property type="term" value="P:folic acid biosynthetic process"/>
    <property type="evidence" value="ECO:0007669"/>
    <property type="project" value="UniProtKB-KW"/>
</dbReference>
<dbReference type="EC" id="2.7.6.3" evidence="3"/>
<evidence type="ECO:0000256" key="5">
    <source>
        <dbReference type="ARBA" id="ARBA00022679"/>
    </source>
</evidence>
<evidence type="ECO:0000256" key="10">
    <source>
        <dbReference type="ARBA" id="ARBA00029409"/>
    </source>
</evidence>
<dbReference type="PANTHER" id="PTHR43071">
    <property type="entry name" value="2-AMINO-4-HYDROXY-6-HYDROXYMETHYLDIHYDROPTERIDINE PYROPHOSPHOKINASE"/>
    <property type="match status" value="1"/>
</dbReference>
<organism evidence="14 15">
    <name type="scientific">Treponema porcinum</name>
    <dbReference type="NCBI Taxonomy" id="261392"/>
    <lineage>
        <taxon>Bacteria</taxon>
        <taxon>Pseudomonadati</taxon>
        <taxon>Spirochaetota</taxon>
        <taxon>Spirochaetia</taxon>
        <taxon>Spirochaetales</taxon>
        <taxon>Treponemataceae</taxon>
        <taxon>Treponema</taxon>
    </lineage>
</organism>
<dbReference type="Pfam" id="PF01288">
    <property type="entry name" value="HPPK"/>
    <property type="match status" value="1"/>
</dbReference>
<proteinExistence type="inferred from homology"/>
<keyword evidence="8" id="KW-0067">ATP-binding</keyword>
<reference evidence="14 15" key="1">
    <citation type="submission" date="2017-02" db="EMBL/GenBank/DDBJ databases">
        <authorList>
            <person name="Peterson S.W."/>
        </authorList>
    </citation>
    <scope>NUCLEOTIDE SEQUENCE [LARGE SCALE GENOMIC DNA]</scope>
    <source>
        <strain evidence="14 15">ATCC BAA-908</strain>
    </source>
</reference>
<dbReference type="GeneID" id="78316434"/>
<dbReference type="EMBL" id="FUWG01000007">
    <property type="protein sequence ID" value="SJZ40364.1"/>
    <property type="molecule type" value="Genomic_DNA"/>
</dbReference>
<keyword evidence="15" id="KW-1185">Reference proteome</keyword>
<gene>
    <name evidence="14" type="ORF">SAMN02745149_01136</name>
</gene>
<feature type="domain" description="7,8-dihydro-6-hydroxymethylpterin-pyrophosphokinase" evidence="13">
    <location>
        <begin position="5"/>
        <end position="138"/>
    </location>
</feature>
<dbReference type="RefSeq" id="WP_078933045.1">
    <property type="nucleotide sequence ID" value="NZ_FUWG01000007.1"/>
</dbReference>
<keyword evidence="5" id="KW-0808">Transferase</keyword>
<dbReference type="GO" id="GO:0046654">
    <property type="term" value="P:tetrahydrofolate biosynthetic process"/>
    <property type="evidence" value="ECO:0007669"/>
    <property type="project" value="UniProtKB-UniPathway"/>
</dbReference>
<keyword evidence="6" id="KW-0547">Nucleotide-binding</keyword>
<comment type="function">
    <text evidence="10">Catalyzes the transfer of pyrophosphate from adenosine triphosphate (ATP) to 6-hydroxymethyl-7,8-dihydropterin, an enzymatic step in folate biosynthesis pathway.</text>
</comment>
<dbReference type="CDD" id="cd00483">
    <property type="entry name" value="HPPK"/>
    <property type="match status" value="1"/>
</dbReference>
<dbReference type="STRING" id="261392.SAMN02745149_01136"/>
<evidence type="ECO:0000256" key="11">
    <source>
        <dbReference type="ARBA" id="ARBA00029766"/>
    </source>
</evidence>
<dbReference type="AlphaFoldDB" id="A0A1T4KD48"/>
<dbReference type="InterPro" id="IPR000550">
    <property type="entry name" value="Hppk"/>
</dbReference>
<evidence type="ECO:0000256" key="3">
    <source>
        <dbReference type="ARBA" id="ARBA00013253"/>
    </source>
</evidence>
<evidence type="ECO:0000256" key="7">
    <source>
        <dbReference type="ARBA" id="ARBA00022777"/>
    </source>
</evidence>
<evidence type="ECO:0000256" key="12">
    <source>
        <dbReference type="ARBA" id="ARBA00033413"/>
    </source>
</evidence>
<dbReference type="GO" id="GO:0016301">
    <property type="term" value="F:kinase activity"/>
    <property type="evidence" value="ECO:0007669"/>
    <property type="project" value="UniProtKB-KW"/>
</dbReference>
<evidence type="ECO:0000256" key="6">
    <source>
        <dbReference type="ARBA" id="ARBA00022741"/>
    </source>
</evidence>
<dbReference type="Gene3D" id="3.30.70.560">
    <property type="entry name" value="7,8-Dihydro-6-hydroxymethylpterin-pyrophosphokinase HPPK"/>
    <property type="match status" value="1"/>
</dbReference>